<dbReference type="EMBL" id="WJNG01000007">
    <property type="protein sequence ID" value="MRH43132.1"/>
    <property type="molecule type" value="Genomic_DNA"/>
</dbReference>
<evidence type="ECO:0000313" key="2">
    <source>
        <dbReference type="EMBL" id="MRH43132.1"/>
    </source>
</evidence>
<organism evidence="2 3">
    <name type="scientific">Aquibacillus halophilus</name>
    <dbReference type="NCBI Taxonomy" id="930132"/>
    <lineage>
        <taxon>Bacteria</taxon>
        <taxon>Bacillati</taxon>
        <taxon>Bacillota</taxon>
        <taxon>Bacilli</taxon>
        <taxon>Bacillales</taxon>
        <taxon>Bacillaceae</taxon>
        <taxon>Aquibacillus</taxon>
    </lineage>
</organism>
<dbReference type="OrthoDB" id="2355718at2"/>
<keyword evidence="1" id="KW-0812">Transmembrane</keyword>
<protein>
    <submittedName>
        <fullName evidence="2">DUF2759 family protein</fullName>
    </submittedName>
</protein>
<feature type="transmembrane region" description="Helical" evidence="1">
    <location>
        <begin position="27"/>
        <end position="49"/>
    </location>
</feature>
<name>A0A6A8DPE2_9BACI</name>
<sequence length="54" mass="5971">MELAIIFLVVAILCAIAVLRELKTKNFFAVAFAGASTLVFGWFSIMTLFSPLFQ</sequence>
<dbReference type="Proteomes" id="UP000799092">
    <property type="component" value="Unassembled WGS sequence"/>
</dbReference>
<dbReference type="InterPro" id="IPR024490">
    <property type="entry name" value="DUF2759"/>
</dbReference>
<gene>
    <name evidence="2" type="ORF">GH741_10615</name>
</gene>
<accession>A0A6A8DPE2</accession>
<evidence type="ECO:0000313" key="3">
    <source>
        <dbReference type="Proteomes" id="UP000799092"/>
    </source>
</evidence>
<evidence type="ECO:0000256" key="1">
    <source>
        <dbReference type="SAM" id="Phobius"/>
    </source>
</evidence>
<dbReference type="Pfam" id="PF10958">
    <property type="entry name" value="DUF2759"/>
    <property type="match status" value="1"/>
</dbReference>
<keyword evidence="3" id="KW-1185">Reference proteome</keyword>
<keyword evidence="1" id="KW-0472">Membrane</keyword>
<reference evidence="2" key="1">
    <citation type="submission" date="2019-11" db="EMBL/GenBank/DDBJ databases">
        <authorList>
            <person name="Li J."/>
        </authorList>
    </citation>
    <scope>NUCLEOTIDE SEQUENCE</scope>
    <source>
        <strain evidence="2">B6B</strain>
    </source>
</reference>
<keyword evidence="1" id="KW-1133">Transmembrane helix</keyword>
<comment type="caution">
    <text evidence="2">The sequence shown here is derived from an EMBL/GenBank/DDBJ whole genome shotgun (WGS) entry which is preliminary data.</text>
</comment>
<proteinExistence type="predicted"/>
<dbReference type="AlphaFoldDB" id="A0A6A8DPE2"/>